<dbReference type="Proteomes" id="UP000634136">
    <property type="component" value="Unassembled WGS sequence"/>
</dbReference>
<sequence>MEAKRSDRMATLASVCDERLWSMANYG</sequence>
<reference evidence="1" key="1">
    <citation type="submission" date="2020-09" db="EMBL/GenBank/DDBJ databases">
        <title>Genome-Enabled Discovery of Anthraquinone Biosynthesis in Senna tora.</title>
        <authorList>
            <person name="Kang S.-H."/>
            <person name="Pandey R.P."/>
            <person name="Lee C.-M."/>
            <person name="Sim J.-S."/>
            <person name="Jeong J.-T."/>
            <person name="Choi B.-S."/>
            <person name="Jung M."/>
            <person name="Ginzburg D."/>
            <person name="Zhao K."/>
            <person name="Won S.Y."/>
            <person name="Oh T.-J."/>
            <person name="Yu Y."/>
            <person name="Kim N.-H."/>
            <person name="Lee O.R."/>
            <person name="Lee T.-H."/>
            <person name="Bashyal P."/>
            <person name="Kim T.-S."/>
            <person name="Lee W.-H."/>
            <person name="Kawkins C."/>
            <person name="Kim C.-K."/>
            <person name="Kim J.S."/>
            <person name="Ahn B.O."/>
            <person name="Rhee S.Y."/>
            <person name="Sohng J.K."/>
        </authorList>
    </citation>
    <scope>NUCLEOTIDE SEQUENCE</scope>
    <source>
        <tissue evidence="1">Leaf</tissue>
    </source>
</reference>
<organism evidence="1 2">
    <name type="scientific">Senna tora</name>
    <dbReference type="NCBI Taxonomy" id="362788"/>
    <lineage>
        <taxon>Eukaryota</taxon>
        <taxon>Viridiplantae</taxon>
        <taxon>Streptophyta</taxon>
        <taxon>Embryophyta</taxon>
        <taxon>Tracheophyta</taxon>
        <taxon>Spermatophyta</taxon>
        <taxon>Magnoliopsida</taxon>
        <taxon>eudicotyledons</taxon>
        <taxon>Gunneridae</taxon>
        <taxon>Pentapetalae</taxon>
        <taxon>rosids</taxon>
        <taxon>fabids</taxon>
        <taxon>Fabales</taxon>
        <taxon>Fabaceae</taxon>
        <taxon>Caesalpinioideae</taxon>
        <taxon>Cassia clade</taxon>
        <taxon>Senna</taxon>
    </lineage>
</organism>
<evidence type="ECO:0000313" key="2">
    <source>
        <dbReference type="Proteomes" id="UP000634136"/>
    </source>
</evidence>
<accession>A0A834TYU0</accession>
<dbReference type="AlphaFoldDB" id="A0A834TYU0"/>
<gene>
    <name evidence="1" type="ORF">G2W53_017618</name>
</gene>
<proteinExistence type="predicted"/>
<protein>
    <submittedName>
        <fullName evidence="1">Uncharacterized protein</fullName>
    </submittedName>
</protein>
<keyword evidence="2" id="KW-1185">Reference proteome</keyword>
<name>A0A834TYU0_9FABA</name>
<evidence type="ECO:0000313" key="1">
    <source>
        <dbReference type="EMBL" id="KAF7826454.1"/>
    </source>
</evidence>
<dbReference type="EMBL" id="JAAIUW010000006">
    <property type="protein sequence ID" value="KAF7826454.1"/>
    <property type="molecule type" value="Genomic_DNA"/>
</dbReference>
<comment type="caution">
    <text evidence="1">The sequence shown here is derived from an EMBL/GenBank/DDBJ whole genome shotgun (WGS) entry which is preliminary data.</text>
</comment>